<keyword evidence="7" id="KW-0249">Electron transport</keyword>
<feature type="region of interest" description="Disordered" evidence="11">
    <location>
        <begin position="24"/>
        <end position="48"/>
    </location>
</feature>
<keyword evidence="10 12" id="KW-0472">Membrane</keyword>
<keyword evidence="6" id="KW-0479">Metal-binding</keyword>
<evidence type="ECO:0000256" key="5">
    <source>
        <dbReference type="ARBA" id="ARBA00022692"/>
    </source>
</evidence>
<comment type="cofactor">
    <cofactor evidence="1">
        <name>heme b</name>
        <dbReference type="ChEBI" id="CHEBI:60344"/>
    </cofactor>
</comment>
<dbReference type="OrthoDB" id="432881at2759"/>
<keyword evidence="9" id="KW-0408">Iron</keyword>
<dbReference type="EMBL" id="QPFP01000006">
    <property type="protein sequence ID" value="TEB36026.1"/>
    <property type="molecule type" value="Genomic_DNA"/>
</dbReference>
<evidence type="ECO:0000256" key="2">
    <source>
        <dbReference type="ARBA" id="ARBA00004141"/>
    </source>
</evidence>
<sequence>MSIQLPSTPTRSTEDLEARQTLLAENGEPSSHSTTPDHTSMAPDRAVDGAKAKGDSIAGTIVLASVAFLTLSTWITIFTHNPSALGWFAPHPLFQTLGLSAITYGIYTLQPTSFANPQAKASGLTRHQVVIFCLGFPALLMGTWSIWHNKSIHDKPHITTWHGTFGIVCIAWLLFQVFLGAGSVWFKGALFGGGMKAKGVWKYHRLSGYILFPLFFTTIHLGGAWSDWAVAVIPYAVRFPVYTVVPALVVVGTFWRMRTSKMKFF</sequence>
<evidence type="ECO:0000259" key="13">
    <source>
        <dbReference type="Pfam" id="PF03188"/>
    </source>
</evidence>
<gene>
    <name evidence="14" type="ORF">FA13DRAFT_1787479</name>
</gene>
<feature type="transmembrane region" description="Helical" evidence="12">
    <location>
        <begin position="232"/>
        <end position="255"/>
    </location>
</feature>
<dbReference type="Gene3D" id="1.20.120.1770">
    <property type="match status" value="1"/>
</dbReference>
<comment type="subcellular location">
    <subcellularLocation>
        <location evidence="2">Membrane</location>
        <topology evidence="2">Multi-pass membrane protein</topology>
    </subcellularLocation>
</comment>
<evidence type="ECO:0000256" key="3">
    <source>
        <dbReference type="ARBA" id="ARBA00022448"/>
    </source>
</evidence>
<evidence type="ECO:0000256" key="9">
    <source>
        <dbReference type="ARBA" id="ARBA00023004"/>
    </source>
</evidence>
<name>A0A4Y7TPE5_COPMI</name>
<keyword evidence="5 12" id="KW-0812">Transmembrane</keyword>
<dbReference type="GO" id="GO:0016020">
    <property type="term" value="C:membrane"/>
    <property type="evidence" value="ECO:0007669"/>
    <property type="project" value="UniProtKB-SubCell"/>
</dbReference>
<evidence type="ECO:0000256" key="4">
    <source>
        <dbReference type="ARBA" id="ARBA00022617"/>
    </source>
</evidence>
<feature type="transmembrane region" description="Helical" evidence="12">
    <location>
        <begin position="159"/>
        <end position="186"/>
    </location>
</feature>
<reference evidence="14 15" key="1">
    <citation type="journal article" date="2019" name="Nat. Ecol. Evol.">
        <title>Megaphylogeny resolves global patterns of mushroom evolution.</title>
        <authorList>
            <person name="Varga T."/>
            <person name="Krizsan K."/>
            <person name="Foldi C."/>
            <person name="Dima B."/>
            <person name="Sanchez-Garcia M."/>
            <person name="Sanchez-Ramirez S."/>
            <person name="Szollosi G.J."/>
            <person name="Szarkandi J.G."/>
            <person name="Papp V."/>
            <person name="Albert L."/>
            <person name="Andreopoulos W."/>
            <person name="Angelini C."/>
            <person name="Antonin V."/>
            <person name="Barry K.W."/>
            <person name="Bougher N.L."/>
            <person name="Buchanan P."/>
            <person name="Buyck B."/>
            <person name="Bense V."/>
            <person name="Catcheside P."/>
            <person name="Chovatia M."/>
            <person name="Cooper J."/>
            <person name="Damon W."/>
            <person name="Desjardin D."/>
            <person name="Finy P."/>
            <person name="Geml J."/>
            <person name="Haridas S."/>
            <person name="Hughes K."/>
            <person name="Justo A."/>
            <person name="Karasinski D."/>
            <person name="Kautmanova I."/>
            <person name="Kiss B."/>
            <person name="Kocsube S."/>
            <person name="Kotiranta H."/>
            <person name="LaButti K.M."/>
            <person name="Lechner B.E."/>
            <person name="Liimatainen K."/>
            <person name="Lipzen A."/>
            <person name="Lukacs Z."/>
            <person name="Mihaltcheva S."/>
            <person name="Morgado L.N."/>
            <person name="Niskanen T."/>
            <person name="Noordeloos M.E."/>
            <person name="Ohm R.A."/>
            <person name="Ortiz-Santana B."/>
            <person name="Ovrebo C."/>
            <person name="Racz N."/>
            <person name="Riley R."/>
            <person name="Savchenko A."/>
            <person name="Shiryaev A."/>
            <person name="Soop K."/>
            <person name="Spirin V."/>
            <person name="Szebenyi C."/>
            <person name="Tomsovsky M."/>
            <person name="Tulloss R.E."/>
            <person name="Uehling J."/>
            <person name="Grigoriev I.V."/>
            <person name="Vagvolgyi C."/>
            <person name="Papp T."/>
            <person name="Martin F.M."/>
            <person name="Miettinen O."/>
            <person name="Hibbett D.S."/>
            <person name="Nagy L.G."/>
        </authorList>
    </citation>
    <scope>NUCLEOTIDE SEQUENCE [LARGE SCALE GENOMIC DNA]</scope>
    <source>
        <strain evidence="14 15">FP101781</strain>
    </source>
</reference>
<evidence type="ECO:0000256" key="1">
    <source>
        <dbReference type="ARBA" id="ARBA00001970"/>
    </source>
</evidence>
<dbReference type="CDD" id="cd08761">
    <property type="entry name" value="Cyt_b561_CYB561D2_like"/>
    <property type="match status" value="1"/>
</dbReference>
<proteinExistence type="predicted"/>
<dbReference type="Proteomes" id="UP000298030">
    <property type="component" value="Unassembled WGS sequence"/>
</dbReference>
<dbReference type="Pfam" id="PF03188">
    <property type="entry name" value="Cytochrom_B561"/>
    <property type="match status" value="1"/>
</dbReference>
<evidence type="ECO:0000256" key="11">
    <source>
        <dbReference type="SAM" id="MobiDB-lite"/>
    </source>
</evidence>
<dbReference type="PANTHER" id="PTHR15422">
    <property type="entry name" value="OS05G0565100 PROTEIN"/>
    <property type="match status" value="1"/>
</dbReference>
<protein>
    <recommendedName>
        <fullName evidence="13">Cytochrome b561 domain-containing protein</fullName>
    </recommendedName>
</protein>
<feature type="transmembrane region" description="Helical" evidence="12">
    <location>
        <begin position="57"/>
        <end position="77"/>
    </location>
</feature>
<feature type="transmembrane region" description="Helical" evidence="12">
    <location>
        <begin position="89"/>
        <end position="109"/>
    </location>
</feature>
<comment type="caution">
    <text evidence="14">The sequence shown here is derived from an EMBL/GenBank/DDBJ whole genome shotgun (WGS) entry which is preliminary data.</text>
</comment>
<feature type="transmembrane region" description="Helical" evidence="12">
    <location>
        <begin position="129"/>
        <end position="147"/>
    </location>
</feature>
<evidence type="ECO:0000313" key="14">
    <source>
        <dbReference type="EMBL" id="TEB36026.1"/>
    </source>
</evidence>
<feature type="compositionally biased region" description="Low complexity" evidence="11">
    <location>
        <begin position="29"/>
        <end position="40"/>
    </location>
</feature>
<keyword evidence="15" id="KW-1185">Reference proteome</keyword>
<dbReference type="AlphaFoldDB" id="A0A4Y7TPE5"/>
<dbReference type="GO" id="GO:0046872">
    <property type="term" value="F:metal ion binding"/>
    <property type="evidence" value="ECO:0007669"/>
    <property type="project" value="UniProtKB-KW"/>
</dbReference>
<dbReference type="GO" id="GO:0140575">
    <property type="term" value="F:transmembrane monodehydroascorbate reductase activity"/>
    <property type="evidence" value="ECO:0007669"/>
    <property type="project" value="InterPro"/>
</dbReference>
<keyword evidence="8 12" id="KW-1133">Transmembrane helix</keyword>
<feature type="domain" description="Cytochrome b561" evidence="13">
    <location>
        <begin position="91"/>
        <end position="222"/>
    </location>
</feature>
<accession>A0A4Y7TPE5</accession>
<organism evidence="14 15">
    <name type="scientific">Coprinellus micaceus</name>
    <name type="common">Glistening ink-cap mushroom</name>
    <name type="synonym">Coprinus micaceus</name>
    <dbReference type="NCBI Taxonomy" id="71717"/>
    <lineage>
        <taxon>Eukaryota</taxon>
        <taxon>Fungi</taxon>
        <taxon>Dikarya</taxon>
        <taxon>Basidiomycota</taxon>
        <taxon>Agaricomycotina</taxon>
        <taxon>Agaricomycetes</taxon>
        <taxon>Agaricomycetidae</taxon>
        <taxon>Agaricales</taxon>
        <taxon>Agaricineae</taxon>
        <taxon>Psathyrellaceae</taxon>
        <taxon>Coprinellus</taxon>
    </lineage>
</organism>
<keyword evidence="4" id="KW-0349">Heme</keyword>
<evidence type="ECO:0000256" key="12">
    <source>
        <dbReference type="SAM" id="Phobius"/>
    </source>
</evidence>
<evidence type="ECO:0000256" key="8">
    <source>
        <dbReference type="ARBA" id="ARBA00022989"/>
    </source>
</evidence>
<evidence type="ECO:0000256" key="7">
    <source>
        <dbReference type="ARBA" id="ARBA00022982"/>
    </source>
</evidence>
<evidence type="ECO:0000256" key="10">
    <source>
        <dbReference type="ARBA" id="ARBA00023136"/>
    </source>
</evidence>
<dbReference type="InterPro" id="IPR045150">
    <property type="entry name" value="CYB561D1/2"/>
</dbReference>
<dbReference type="InterPro" id="IPR006593">
    <property type="entry name" value="Cyt_b561/ferric_Rdtase_TM"/>
</dbReference>
<evidence type="ECO:0000256" key="6">
    <source>
        <dbReference type="ARBA" id="ARBA00022723"/>
    </source>
</evidence>
<dbReference type="PANTHER" id="PTHR15422:SF45">
    <property type="entry name" value="CYTOCHROME B561 DOMAIN-CONTAINING PROTEIN"/>
    <property type="match status" value="1"/>
</dbReference>
<keyword evidence="3" id="KW-0813">Transport</keyword>
<feature type="transmembrane region" description="Helical" evidence="12">
    <location>
        <begin position="206"/>
        <end position="226"/>
    </location>
</feature>
<evidence type="ECO:0000313" key="15">
    <source>
        <dbReference type="Proteomes" id="UP000298030"/>
    </source>
</evidence>